<evidence type="ECO:0000313" key="1">
    <source>
        <dbReference type="EMBL" id="AZS06730.1"/>
    </source>
</evidence>
<evidence type="ECO:0000313" key="2">
    <source>
        <dbReference type="Proteomes" id="UP000287372"/>
    </source>
</evidence>
<gene>
    <name evidence="1" type="primary">91</name>
    <name evidence="1" type="ORF">SEA_HIYAA_91</name>
</gene>
<keyword evidence="2" id="KW-1185">Reference proteome</keyword>
<organism evidence="1 2">
    <name type="scientific">Streptomyces phage Hiyaa</name>
    <dbReference type="NCBI Taxonomy" id="2499072"/>
    <lineage>
        <taxon>Viruses</taxon>
        <taxon>Duplodnaviria</taxon>
        <taxon>Heunggongvirae</taxon>
        <taxon>Uroviricota</taxon>
        <taxon>Caudoviricetes</taxon>
        <taxon>Hiyaavirus</taxon>
        <taxon>Hiyaavirus hiyaa</taxon>
    </lineage>
</organism>
<dbReference type="EMBL" id="MK279841">
    <property type="protein sequence ID" value="AZS06730.1"/>
    <property type="molecule type" value="Genomic_DNA"/>
</dbReference>
<proteinExistence type="predicted"/>
<dbReference type="PROSITE" id="PS51257">
    <property type="entry name" value="PROKAR_LIPOPROTEIN"/>
    <property type="match status" value="1"/>
</dbReference>
<accession>A0A3S9U8Y9</accession>
<dbReference type="Proteomes" id="UP000287372">
    <property type="component" value="Segment"/>
</dbReference>
<dbReference type="GeneID" id="55009869"/>
<name>A0A3S9U8Y9_9CAUD</name>
<evidence type="ECO:0008006" key="3">
    <source>
        <dbReference type="Google" id="ProtNLM"/>
    </source>
</evidence>
<protein>
    <recommendedName>
        <fullName evidence="3">Lipoprotein</fullName>
    </recommendedName>
</protein>
<dbReference type="RefSeq" id="YP_009818526.1">
    <property type="nucleotide sequence ID" value="NC_048139.1"/>
</dbReference>
<dbReference type="KEGG" id="vg:55009869"/>
<sequence>MNRKTSAAVAGTATALVLGLVGCGGSGEPSTVDGLRDDFKTKAAVAEVAHFETKPKTKRVCAAKNNKGTCTRYEDRPNGTKRVKVVDKPGKPALYCVELDDVNGSKSDDDAWYTVTLATYAKVSGQDEGSKVKNMTFLHPGCGSDKQRPPHPVTRVGGRCLSEPQPGWYPW</sequence>
<reference evidence="1 2" key="1">
    <citation type="submission" date="2018-12" db="EMBL/GenBank/DDBJ databases">
        <authorList>
            <person name="Lieu J.K."/>
            <person name="Tian C.Z."/>
            <person name="Hsaio W.J."/>
            <person name="Shaffer C.D."/>
            <person name="Weston-Hafer K.A."/>
            <person name="Russell D.A."/>
            <person name="Pope W.H."/>
            <person name="Jacobs-Sera D."/>
            <person name="Hendrix R.W."/>
            <person name="Hatfull G.F."/>
        </authorList>
    </citation>
    <scope>NUCLEOTIDE SEQUENCE [LARGE SCALE GENOMIC DNA]</scope>
</reference>